<comment type="caution">
    <text evidence="6">The sequence shown here is derived from an EMBL/GenBank/DDBJ whole genome shotgun (WGS) entry which is preliminary data.</text>
</comment>
<proteinExistence type="predicted"/>
<dbReference type="AlphaFoldDB" id="A0A432Z6M3"/>
<evidence type="ECO:0000313" key="6">
    <source>
        <dbReference type="EMBL" id="RUO73568.1"/>
    </source>
</evidence>
<dbReference type="OrthoDB" id="9797605at2"/>
<dbReference type="InterPro" id="IPR011712">
    <property type="entry name" value="Sig_transdc_His_kin_sub3_dim/P"/>
</dbReference>
<dbReference type="GO" id="GO:0046983">
    <property type="term" value="F:protein dimerization activity"/>
    <property type="evidence" value="ECO:0007669"/>
    <property type="project" value="InterPro"/>
</dbReference>
<keyword evidence="1" id="KW-0808">Transferase</keyword>
<dbReference type="Proteomes" id="UP000287908">
    <property type="component" value="Unassembled WGS sequence"/>
</dbReference>
<feature type="transmembrane region" description="Helical" evidence="4">
    <location>
        <begin position="146"/>
        <end position="164"/>
    </location>
</feature>
<dbReference type="Gene3D" id="3.30.565.10">
    <property type="entry name" value="Histidine kinase-like ATPase, C-terminal domain"/>
    <property type="match status" value="1"/>
</dbReference>
<keyword evidence="4" id="KW-1133">Transmembrane helix</keyword>
<dbReference type="InterPro" id="IPR050482">
    <property type="entry name" value="Sensor_HK_TwoCompSys"/>
</dbReference>
<keyword evidence="2 6" id="KW-0418">Kinase</keyword>
<sequence>MKLSILKRLADSDYGVDRWVAVLTWGLLAVFCLYFLGQRDSSPVASVHWNVAALSFLLFYLCFHFATRDTPLPKEPWLRIALVTAQFVLVVSLFLLVPYNFVAILMVLWAAQLPYFMPLNKAIALSPLIALPHFLVYQFFWQDSYAWLSAALFWTFIIFSMTMMGTQLREARARENEQRINRELRATQALLAEASKQNERTRIARNIHDLLGHHLTALSINLQVAERKTEGDTKALIAKSRSIAQLLLSDVREAVSTIRESESINISNALDALHVDVPGKTIVIECPSSLSINDIDTAEAIIAMVQESLTNFLRHSSGDTFTADIKHHDDQIHIAIRDNGLAAKPVDEGNGLQGLRERITLAGGWLSYSFDQGMSLDAVLPSDRRHD</sequence>
<feature type="transmembrane region" description="Helical" evidence="4">
    <location>
        <begin position="122"/>
        <end position="140"/>
    </location>
</feature>
<name>A0A432Z6M3_9GAMM</name>
<evidence type="ECO:0000256" key="4">
    <source>
        <dbReference type="SAM" id="Phobius"/>
    </source>
</evidence>
<dbReference type="Gene3D" id="1.20.5.1930">
    <property type="match status" value="1"/>
</dbReference>
<feature type="transmembrane region" description="Helical" evidence="4">
    <location>
        <begin position="49"/>
        <end position="67"/>
    </location>
</feature>
<keyword evidence="3" id="KW-0902">Two-component regulatory system</keyword>
<keyword evidence="7" id="KW-1185">Reference proteome</keyword>
<dbReference type="GO" id="GO:0000155">
    <property type="term" value="F:phosphorelay sensor kinase activity"/>
    <property type="evidence" value="ECO:0007669"/>
    <property type="project" value="InterPro"/>
</dbReference>
<evidence type="ECO:0000256" key="2">
    <source>
        <dbReference type="ARBA" id="ARBA00022777"/>
    </source>
</evidence>
<dbReference type="EMBL" id="PIQF01000004">
    <property type="protein sequence ID" value="RUO73568.1"/>
    <property type="molecule type" value="Genomic_DNA"/>
</dbReference>
<accession>A0A432Z6M3</accession>
<evidence type="ECO:0000256" key="1">
    <source>
        <dbReference type="ARBA" id="ARBA00022679"/>
    </source>
</evidence>
<gene>
    <name evidence="6" type="ORF">CWI81_11105</name>
</gene>
<organism evidence="6 7">
    <name type="scientific">Idiomarina seosinensis</name>
    <dbReference type="NCBI Taxonomy" id="281739"/>
    <lineage>
        <taxon>Bacteria</taxon>
        <taxon>Pseudomonadati</taxon>
        <taxon>Pseudomonadota</taxon>
        <taxon>Gammaproteobacteria</taxon>
        <taxon>Alteromonadales</taxon>
        <taxon>Idiomarinaceae</taxon>
        <taxon>Idiomarina</taxon>
    </lineage>
</organism>
<protein>
    <submittedName>
        <fullName evidence="6">Histidine kinase</fullName>
    </submittedName>
</protein>
<dbReference type="PANTHER" id="PTHR24421:SF59">
    <property type="entry name" value="OXYGEN SENSOR HISTIDINE KINASE NREB"/>
    <property type="match status" value="1"/>
</dbReference>
<dbReference type="RefSeq" id="WP_126785373.1">
    <property type="nucleotide sequence ID" value="NZ_PIQF01000004.1"/>
</dbReference>
<evidence type="ECO:0000256" key="3">
    <source>
        <dbReference type="ARBA" id="ARBA00023012"/>
    </source>
</evidence>
<feature type="domain" description="Signal transduction histidine kinase subgroup 3 dimerisation and phosphoacceptor" evidence="5">
    <location>
        <begin position="199"/>
        <end position="261"/>
    </location>
</feature>
<dbReference type="Pfam" id="PF07730">
    <property type="entry name" value="HisKA_3"/>
    <property type="match status" value="1"/>
</dbReference>
<evidence type="ECO:0000313" key="7">
    <source>
        <dbReference type="Proteomes" id="UP000287908"/>
    </source>
</evidence>
<dbReference type="GO" id="GO:0016020">
    <property type="term" value="C:membrane"/>
    <property type="evidence" value="ECO:0007669"/>
    <property type="project" value="InterPro"/>
</dbReference>
<dbReference type="SUPFAM" id="SSF55874">
    <property type="entry name" value="ATPase domain of HSP90 chaperone/DNA topoisomerase II/histidine kinase"/>
    <property type="match status" value="1"/>
</dbReference>
<keyword evidence="4" id="KW-0812">Transmembrane</keyword>
<keyword evidence="4" id="KW-0472">Membrane</keyword>
<feature type="transmembrane region" description="Helical" evidence="4">
    <location>
        <begin position="87"/>
        <end position="110"/>
    </location>
</feature>
<dbReference type="PANTHER" id="PTHR24421">
    <property type="entry name" value="NITRATE/NITRITE SENSOR PROTEIN NARX-RELATED"/>
    <property type="match status" value="1"/>
</dbReference>
<feature type="transmembrane region" description="Helical" evidence="4">
    <location>
        <begin position="20"/>
        <end position="37"/>
    </location>
</feature>
<dbReference type="CDD" id="cd16917">
    <property type="entry name" value="HATPase_UhpB-NarQ-NarX-like"/>
    <property type="match status" value="1"/>
</dbReference>
<evidence type="ECO:0000259" key="5">
    <source>
        <dbReference type="Pfam" id="PF07730"/>
    </source>
</evidence>
<dbReference type="InterPro" id="IPR036890">
    <property type="entry name" value="HATPase_C_sf"/>
</dbReference>
<reference evidence="6 7" key="1">
    <citation type="journal article" date="2011" name="Front. Microbiol.">
        <title>Genomic signatures of strain selection and enhancement in Bacillus atrophaeus var. globigii, a historical biowarfare simulant.</title>
        <authorList>
            <person name="Gibbons H.S."/>
            <person name="Broomall S.M."/>
            <person name="McNew L.A."/>
            <person name="Daligault H."/>
            <person name="Chapman C."/>
            <person name="Bruce D."/>
            <person name="Karavis M."/>
            <person name="Krepps M."/>
            <person name="McGregor P.A."/>
            <person name="Hong C."/>
            <person name="Park K.H."/>
            <person name="Akmal A."/>
            <person name="Feldman A."/>
            <person name="Lin J.S."/>
            <person name="Chang W.E."/>
            <person name="Higgs B.W."/>
            <person name="Demirev P."/>
            <person name="Lindquist J."/>
            <person name="Liem A."/>
            <person name="Fochler E."/>
            <person name="Read T.D."/>
            <person name="Tapia R."/>
            <person name="Johnson S."/>
            <person name="Bishop-Lilly K.A."/>
            <person name="Detter C."/>
            <person name="Han C."/>
            <person name="Sozhamannan S."/>
            <person name="Rosenzweig C.N."/>
            <person name="Skowronski E.W."/>
        </authorList>
    </citation>
    <scope>NUCLEOTIDE SEQUENCE [LARGE SCALE GENOMIC DNA]</scope>
    <source>
        <strain evidence="6 7">CL-SP19</strain>
    </source>
</reference>